<comment type="similarity">
    <text evidence="2 10">Belongs to the GPI inositol-deacylase family.</text>
</comment>
<comment type="caution">
    <text evidence="12">The sequence shown here is derived from an EMBL/GenBank/DDBJ whole genome shotgun (WGS) entry which is preliminary data.</text>
</comment>
<dbReference type="SUPFAM" id="SSF53474">
    <property type="entry name" value="alpha/beta-Hydrolases"/>
    <property type="match status" value="1"/>
</dbReference>
<comment type="function">
    <text evidence="10">Involved in inositol deacylation of GPI-anchored proteins which plays important roles in the quality control and ER-associated degradation of GPI-anchored proteins.</text>
</comment>
<dbReference type="PANTHER" id="PTHR15495">
    <property type="entry name" value="NEGATIVE REGULATOR OF VESICLE FORMATION-RELATED"/>
    <property type="match status" value="1"/>
</dbReference>
<keyword evidence="13" id="KW-1185">Reference proteome</keyword>
<sequence>MGVKSLVGGESKCEKLLPDSDVVSSSTGSVEGNGGKSTRTLKITRILLWSTLMTAILFVGSMFFFMLASMEVFNKSRPKRISPAAGNYWFQYERRSLLTEDAKGRDEEKHFPPYELHRVTCVWEIQPVVPDTETSATKSRRLLVFFVHGNAGSYMDPSRLSCAMSREANFKGELYAFDFLQQVNIHRGKLIQQQAAFVAQTLESMLRRSALKRLTDYTVLQGIEVLKDRSTLAKQDGAISIWLVGHSMGGVVAHLAVEMLRRSGSSLFVEGIITLNSPHRYPPMFLDDPMLRVYETLWRARDRSAALNLSRQLSPRFYSVSSCELDLQVGPWLTNLMGPDHGTSLGTVLRTCDPNVCERTLSHTDALRDQCVDEFITGIMANRLAGVVPTQTDATTVKPAVFVQDSVTIWWAQMSVRNHTLPAFLLSFYTVLVLSVIHPTVSRLVLNGSCSSAFCIFGFCWGHYLVILLRIFTMGGVVIAALLMGITGHLVLVQFRCCLFSWSEICSLPWIADDLVCSAATDRRHLPLFLIAWFGPALVGSWTGVVAYYLLHRWLQLSLRMWTVFLSICHSRFCFICHFLPRRNVWRHFFLLLYCTTVMVCTFFLELYQRNFLWLGFILLLMPLCVALETGAGVTPNPTMCIGASVTVAGVCLAIHLSFSDNSCMAKQVDIWHERKQKYYG</sequence>
<feature type="transmembrane region" description="Helical" evidence="10">
    <location>
        <begin position="444"/>
        <end position="465"/>
    </location>
</feature>
<feature type="transmembrane region" description="Helical" evidence="10">
    <location>
        <begin position="588"/>
        <end position="605"/>
    </location>
</feature>
<protein>
    <recommendedName>
        <fullName evidence="10">GPI inositol-deacylase</fullName>
        <ecNumber evidence="10">3.1.-.-</ecNumber>
    </recommendedName>
</protein>
<dbReference type="OrthoDB" id="348976at2759"/>
<organism evidence="12 13">
    <name type="scientific">Trypanosoma rangeli SC58</name>
    <dbReference type="NCBI Taxonomy" id="429131"/>
    <lineage>
        <taxon>Eukaryota</taxon>
        <taxon>Discoba</taxon>
        <taxon>Euglenozoa</taxon>
        <taxon>Kinetoplastea</taxon>
        <taxon>Metakinetoplastina</taxon>
        <taxon>Trypanosomatida</taxon>
        <taxon>Trypanosomatidae</taxon>
        <taxon>Trypanosoma</taxon>
        <taxon>Herpetosoma</taxon>
    </lineage>
</organism>
<feature type="domain" description="GPI inositol-deacylase PGAP1-like alpha/beta" evidence="11">
    <location>
        <begin position="144"/>
        <end position="313"/>
    </location>
</feature>
<keyword evidence="4 10" id="KW-0812">Transmembrane</keyword>
<dbReference type="GO" id="GO:0006888">
    <property type="term" value="P:endoplasmic reticulum to Golgi vesicle-mediated transport"/>
    <property type="evidence" value="ECO:0007669"/>
    <property type="project" value="TreeGrafter"/>
</dbReference>
<dbReference type="GO" id="GO:0050185">
    <property type="term" value="F:phosphatidylinositol deacylase activity"/>
    <property type="evidence" value="ECO:0007669"/>
    <property type="project" value="TreeGrafter"/>
</dbReference>
<keyword evidence="6 10" id="KW-0256">Endoplasmic reticulum</keyword>
<name>A0A061IUV1_TRYRA</name>
<gene>
    <name evidence="12" type="ORF">TRSC58_06717</name>
</gene>
<evidence type="ECO:0000256" key="1">
    <source>
        <dbReference type="ARBA" id="ARBA00004477"/>
    </source>
</evidence>
<accession>A0A061IUV1</accession>
<dbReference type="InterPro" id="IPR012908">
    <property type="entry name" value="PGAP1-ab_dom-like"/>
</dbReference>
<dbReference type="PANTHER" id="PTHR15495:SF7">
    <property type="entry name" value="GPI INOSITOL-DEACYLASE"/>
    <property type="match status" value="1"/>
</dbReference>
<evidence type="ECO:0000256" key="10">
    <source>
        <dbReference type="RuleBase" id="RU365011"/>
    </source>
</evidence>
<evidence type="ECO:0000256" key="8">
    <source>
        <dbReference type="ARBA" id="ARBA00022989"/>
    </source>
</evidence>
<evidence type="ECO:0000256" key="2">
    <source>
        <dbReference type="ARBA" id="ARBA00006931"/>
    </source>
</evidence>
<evidence type="ECO:0000313" key="13">
    <source>
        <dbReference type="Proteomes" id="UP000031737"/>
    </source>
</evidence>
<dbReference type="EC" id="3.1.-.-" evidence="10"/>
<dbReference type="VEuPathDB" id="TriTrypDB:TRSC58_06717"/>
<dbReference type="InterPro" id="IPR029058">
    <property type="entry name" value="AB_hydrolase_fold"/>
</dbReference>
<evidence type="ECO:0000256" key="7">
    <source>
        <dbReference type="ARBA" id="ARBA00022927"/>
    </source>
</evidence>
<dbReference type="GO" id="GO:0015031">
    <property type="term" value="P:protein transport"/>
    <property type="evidence" value="ECO:0007669"/>
    <property type="project" value="UniProtKB-KW"/>
</dbReference>
<proteinExistence type="inferred from homology"/>
<dbReference type="Gene3D" id="3.40.50.1820">
    <property type="entry name" value="alpha/beta hydrolase"/>
    <property type="match status" value="1"/>
</dbReference>
<evidence type="ECO:0000256" key="5">
    <source>
        <dbReference type="ARBA" id="ARBA00022801"/>
    </source>
</evidence>
<keyword evidence="9 10" id="KW-0472">Membrane</keyword>
<dbReference type="Proteomes" id="UP000031737">
    <property type="component" value="Unassembled WGS sequence"/>
</dbReference>
<keyword evidence="8 10" id="KW-1133">Transmembrane helix</keyword>
<keyword evidence="5 10" id="KW-0378">Hydrolase</keyword>
<feature type="transmembrane region" description="Helical" evidence="10">
    <location>
        <begin position="471"/>
        <end position="493"/>
    </location>
</feature>
<dbReference type="GO" id="GO:0006505">
    <property type="term" value="P:GPI anchor metabolic process"/>
    <property type="evidence" value="ECO:0007669"/>
    <property type="project" value="TreeGrafter"/>
</dbReference>
<evidence type="ECO:0000256" key="6">
    <source>
        <dbReference type="ARBA" id="ARBA00022824"/>
    </source>
</evidence>
<feature type="transmembrane region" description="Helical" evidence="10">
    <location>
        <begin position="640"/>
        <end position="659"/>
    </location>
</feature>
<feature type="transmembrane region" description="Helical" evidence="10">
    <location>
        <begin position="46"/>
        <end position="68"/>
    </location>
</feature>
<keyword evidence="3 10" id="KW-0813">Transport</keyword>
<reference evidence="12 13" key="1">
    <citation type="submission" date="2013-07" db="EMBL/GenBank/DDBJ databases">
        <authorList>
            <person name="Stoco P.H."/>
            <person name="Wagner G."/>
            <person name="Gerber A."/>
            <person name="Zaha A."/>
            <person name="Thompson C."/>
            <person name="Bartholomeu D.C."/>
            <person name="Luckemeyer D.D."/>
            <person name="Bahia D."/>
            <person name="Loreto E."/>
            <person name="Prestes E.B."/>
            <person name="Lima F.M."/>
            <person name="Rodrigues-Luiz G."/>
            <person name="Vallejo G.A."/>
            <person name="Filho J.F."/>
            <person name="Monteiro K.M."/>
            <person name="Tyler K.M."/>
            <person name="de Almeida L.G."/>
            <person name="Ortiz M.F."/>
            <person name="Siervo M.A."/>
            <person name="de Moraes M.H."/>
            <person name="Cunha O.L."/>
            <person name="Mendonca-Neto R."/>
            <person name="Silva R."/>
            <person name="Teixeira S.M."/>
            <person name="Murta S.M."/>
            <person name="Sincero T.C."/>
            <person name="Mendes T.A."/>
            <person name="Urmenyi T.P."/>
            <person name="Silva V.G."/>
            <person name="da Rocha W.D."/>
            <person name="Andersson B."/>
            <person name="Romanha A.J."/>
            <person name="Steindel M."/>
            <person name="de Vasconcelos A.T."/>
            <person name="Grisard E.C."/>
        </authorList>
    </citation>
    <scope>NUCLEOTIDE SEQUENCE [LARGE SCALE GENOMIC DNA]</scope>
    <source>
        <strain evidence="12 13">SC58</strain>
    </source>
</reference>
<feature type="transmembrane region" description="Helical" evidence="10">
    <location>
        <begin position="611"/>
        <end position="628"/>
    </location>
</feature>
<evidence type="ECO:0000256" key="9">
    <source>
        <dbReference type="ARBA" id="ARBA00023136"/>
    </source>
</evidence>
<comment type="subcellular location">
    <subcellularLocation>
        <location evidence="1">Endoplasmic reticulum membrane</location>
        <topology evidence="1">Multi-pass membrane protein</topology>
    </subcellularLocation>
</comment>
<evidence type="ECO:0000313" key="12">
    <source>
        <dbReference type="EMBL" id="ESL05626.1"/>
    </source>
</evidence>
<evidence type="ECO:0000256" key="4">
    <source>
        <dbReference type="ARBA" id="ARBA00022692"/>
    </source>
</evidence>
<feature type="transmembrane region" description="Helical" evidence="10">
    <location>
        <begin position="528"/>
        <end position="550"/>
    </location>
</feature>
<evidence type="ECO:0000256" key="3">
    <source>
        <dbReference type="ARBA" id="ARBA00022448"/>
    </source>
</evidence>
<dbReference type="Pfam" id="PF07819">
    <property type="entry name" value="PGAP1"/>
    <property type="match status" value="1"/>
</dbReference>
<feature type="transmembrane region" description="Helical" evidence="10">
    <location>
        <begin position="421"/>
        <end position="437"/>
    </location>
</feature>
<evidence type="ECO:0000259" key="11">
    <source>
        <dbReference type="Pfam" id="PF07819"/>
    </source>
</evidence>
<dbReference type="AlphaFoldDB" id="A0A061IUV1"/>
<dbReference type="InterPro" id="IPR039529">
    <property type="entry name" value="PGAP1/BST1"/>
</dbReference>
<dbReference type="GO" id="GO:0005789">
    <property type="term" value="C:endoplasmic reticulum membrane"/>
    <property type="evidence" value="ECO:0007669"/>
    <property type="project" value="UniProtKB-SubCell"/>
</dbReference>
<keyword evidence="7 10" id="KW-0653">Protein transport</keyword>
<dbReference type="EMBL" id="AUPL01006717">
    <property type="protein sequence ID" value="ESL05626.1"/>
    <property type="molecule type" value="Genomic_DNA"/>
</dbReference>